<dbReference type="Proteomes" id="UP001348397">
    <property type="component" value="Unassembled WGS sequence"/>
</dbReference>
<protein>
    <recommendedName>
        <fullName evidence="4">EF-hand domain-containing protein</fullName>
    </recommendedName>
</protein>
<organism evidence="2 3">
    <name type="scientific">Chryseobacterium salviniae</name>
    <dbReference type="NCBI Taxonomy" id="3101750"/>
    <lineage>
        <taxon>Bacteria</taxon>
        <taxon>Pseudomonadati</taxon>
        <taxon>Bacteroidota</taxon>
        <taxon>Flavobacteriia</taxon>
        <taxon>Flavobacteriales</taxon>
        <taxon>Weeksellaceae</taxon>
        <taxon>Chryseobacterium group</taxon>
        <taxon>Chryseobacterium</taxon>
    </lineage>
</organism>
<evidence type="ECO:0000313" key="3">
    <source>
        <dbReference type="Proteomes" id="UP001348397"/>
    </source>
</evidence>
<gene>
    <name evidence="2" type="ORF">SOP96_07040</name>
</gene>
<keyword evidence="3" id="KW-1185">Reference proteome</keyword>
<feature type="region of interest" description="Disordered" evidence="1">
    <location>
        <begin position="196"/>
        <end position="224"/>
    </location>
</feature>
<dbReference type="RefSeq" id="WP_326320287.1">
    <property type="nucleotide sequence ID" value="NZ_JAYLAA010000025.1"/>
</dbReference>
<reference evidence="2 3" key="1">
    <citation type="submission" date="2024-01" db="EMBL/GenBank/DDBJ databases">
        <title>Chryseobacterium sp. T9W2-O.</title>
        <authorList>
            <person name="Maltman C."/>
        </authorList>
    </citation>
    <scope>NUCLEOTIDE SEQUENCE [LARGE SCALE GENOMIC DNA]</scope>
    <source>
        <strain evidence="2 3">T9W2-O</strain>
    </source>
</reference>
<evidence type="ECO:0008006" key="4">
    <source>
        <dbReference type="Google" id="ProtNLM"/>
    </source>
</evidence>
<feature type="compositionally biased region" description="Polar residues" evidence="1">
    <location>
        <begin position="138"/>
        <end position="155"/>
    </location>
</feature>
<feature type="compositionally biased region" description="Basic and acidic residues" evidence="1">
    <location>
        <begin position="166"/>
        <end position="175"/>
    </location>
</feature>
<evidence type="ECO:0000313" key="2">
    <source>
        <dbReference type="EMBL" id="MEC3875464.1"/>
    </source>
</evidence>
<sequence>MEAYLYKPEGGGLMITPKRDKIPRISKVELFYVDDSRGTTFSFMEKLRARAYAVNLFNKELVFTLWEDDAKGGGHSKSNTPIATQKTKVDHNGIAVTEFLLSKALMQKAMQGEADPKQLEFYVTVEYYSHKKHATDNVEVNNPFPQTPKSKTSSIPAKAKGSPAEQKPKSKKEEKGILESIADQFLELWDWSESKGTIQKDQPPTLPKPEGRSPAVVSEPKQENQKEDCICKRHNLIWGNKVSCEFRKKVVEICAELWGEGNKIKMANGLMAVMKVETAGSFKAHQIMGKPLQDVNSITKDDFWLIRKNKDGEITSKASRAVGLIQFTQAALEQIGEFTSGSGFDKLHEVKLRFAKMGEIAQLDKVKKYFEPSKDKIKSPEDIYLHVFAPNGVGKADTYVLYDKDVDGEKYRQNESVDKENNHDGKITRSEILGRYRISYGEGLPNNAVQFICKEEVKDESLAKDCVQIRIYYQDALIEKHIPKSIKAGYENKYEYIYIDKNDTEHKIGEYSHTNSKLVNLATFKAYKEGGVNIAIGIKGGQESKCYIKTLNFAALIGALAEIDASDLCITQFSTSDGGSPAPSVSHKEGVAGDLRYLSTHRDGRGTLLQDSHFDYERNVALTEALYKFGYGKDKFMLSENFNYNGKITRLPHTLHYARGRVRHHHHLHIQGLSANFKEIEE</sequence>
<evidence type="ECO:0000256" key="1">
    <source>
        <dbReference type="SAM" id="MobiDB-lite"/>
    </source>
</evidence>
<comment type="caution">
    <text evidence="2">The sequence shown here is derived from an EMBL/GenBank/DDBJ whole genome shotgun (WGS) entry which is preliminary data.</text>
</comment>
<accession>A0ABU6HQY7</accession>
<name>A0ABU6HQY7_9FLAO</name>
<feature type="region of interest" description="Disordered" evidence="1">
    <location>
        <begin position="137"/>
        <end position="175"/>
    </location>
</feature>
<proteinExistence type="predicted"/>
<dbReference type="EMBL" id="JAYLAA010000025">
    <property type="protein sequence ID" value="MEC3875464.1"/>
    <property type="molecule type" value="Genomic_DNA"/>
</dbReference>